<evidence type="ECO:0000313" key="16">
    <source>
        <dbReference type="Proteomes" id="UP000243579"/>
    </source>
</evidence>
<comment type="catalytic activity">
    <reaction evidence="1">
        <text>S-ubiquitinyl-[E2 ubiquitin-conjugating enzyme]-L-cysteine + [acceptor protein]-L-lysine = [E2 ubiquitin-conjugating enzyme]-L-cysteine + N(6)-ubiquitinyl-[acceptor protein]-L-lysine.</text>
        <dbReference type="EC" id="2.3.2.27"/>
    </reaction>
</comment>
<evidence type="ECO:0000256" key="13">
    <source>
        <dbReference type="SAM" id="MobiDB-lite"/>
    </source>
</evidence>
<dbReference type="PROSITE" id="PS50089">
    <property type="entry name" value="ZF_RING_2"/>
    <property type="match status" value="1"/>
</dbReference>
<dbReference type="EMBL" id="JNBR01002078">
    <property type="protein sequence ID" value="OQR83790.1"/>
    <property type="molecule type" value="Genomic_DNA"/>
</dbReference>
<protein>
    <recommendedName>
        <fullName evidence="3">RING-type E3 ubiquitin transferase</fullName>
        <ecNumber evidence="3">2.3.2.27</ecNumber>
    </recommendedName>
</protein>
<comment type="subcellular location">
    <subcellularLocation>
        <location evidence="2">Membrane</location>
        <topology evidence="2">Multi-pass membrane protein</topology>
    </subcellularLocation>
</comment>
<evidence type="ECO:0000256" key="4">
    <source>
        <dbReference type="ARBA" id="ARBA00022679"/>
    </source>
</evidence>
<dbReference type="Pfam" id="PF13639">
    <property type="entry name" value="zf-RING_2"/>
    <property type="match status" value="1"/>
</dbReference>
<evidence type="ECO:0000256" key="8">
    <source>
        <dbReference type="ARBA" id="ARBA00022786"/>
    </source>
</evidence>
<organism evidence="15 16">
    <name type="scientific">Achlya hypogyna</name>
    <name type="common">Oomycete</name>
    <name type="synonym">Protoachlya hypogyna</name>
    <dbReference type="NCBI Taxonomy" id="1202772"/>
    <lineage>
        <taxon>Eukaryota</taxon>
        <taxon>Sar</taxon>
        <taxon>Stramenopiles</taxon>
        <taxon>Oomycota</taxon>
        <taxon>Saprolegniomycetes</taxon>
        <taxon>Saprolegniales</taxon>
        <taxon>Achlyaceae</taxon>
        <taxon>Achlya</taxon>
    </lineage>
</organism>
<feature type="region of interest" description="Disordered" evidence="13">
    <location>
        <begin position="268"/>
        <end position="310"/>
    </location>
</feature>
<evidence type="ECO:0000256" key="5">
    <source>
        <dbReference type="ARBA" id="ARBA00022692"/>
    </source>
</evidence>
<evidence type="ECO:0000256" key="12">
    <source>
        <dbReference type="PROSITE-ProRule" id="PRU00175"/>
    </source>
</evidence>
<dbReference type="PANTHER" id="PTHR45977:SF4">
    <property type="entry name" value="RING-TYPE DOMAIN-CONTAINING PROTEIN"/>
    <property type="match status" value="1"/>
</dbReference>
<dbReference type="SMART" id="SM00184">
    <property type="entry name" value="RING"/>
    <property type="match status" value="1"/>
</dbReference>
<dbReference type="AlphaFoldDB" id="A0A1V9YDK5"/>
<evidence type="ECO:0000313" key="15">
    <source>
        <dbReference type="EMBL" id="OQR83790.1"/>
    </source>
</evidence>
<feature type="compositionally biased region" description="Basic and acidic residues" evidence="13">
    <location>
        <begin position="59"/>
        <end position="69"/>
    </location>
</feature>
<reference evidence="15 16" key="1">
    <citation type="journal article" date="2014" name="Genome Biol. Evol.">
        <title>The secreted proteins of Achlya hypogyna and Thraustotheca clavata identify the ancestral oomycete secretome and reveal gene acquisitions by horizontal gene transfer.</title>
        <authorList>
            <person name="Misner I."/>
            <person name="Blouin N."/>
            <person name="Leonard G."/>
            <person name="Richards T.A."/>
            <person name="Lane C.E."/>
        </authorList>
    </citation>
    <scope>NUCLEOTIDE SEQUENCE [LARGE SCALE GENOMIC DNA]</scope>
    <source>
        <strain evidence="15 16">ATCC 48635</strain>
    </source>
</reference>
<dbReference type="EC" id="2.3.2.27" evidence="3"/>
<keyword evidence="5" id="KW-0812">Transmembrane</keyword>
<dbReference type="CDD" id="cd16454">
    <property type="entry name" value="RING-H2_PA-TM-RING"/>
    <property type="match status" value="1"/>
</dbReference>
<keyword evidence="8" id="KW-0833">Ubl conjugation pathway</keyword>
<keyword evidence="10" id="KW-1133">Transmembrane helix</keyword>
<dbReference type="SUPFAM" id="SSF57850">
    <property type="entry name" value="RING/U-box"/>
    <property type="match status" value="1"/>
</dbReference>
<keyword evidence="16" id="KW-1185">Reference proteome</keyword>
<dbReference type="PANTHER" id="PTHR45977">
    <property type="entry name" value="TARGET OF ERK KINASE MPK-1"/>
    <property type="match status" value="1"/>
</dbReference>
<keyword evidence="11" id="KW-0472">Membrane</keyword>
<keyword evidence="7 12" id="KW-0863">Zinc-finger</keyword>
<dbReference type="InterPro" id="IPR001841">
    <property type="entry name" value="Znf_RING"/>
</dbReference>
<evidence type="ECO:0000259" key="14">
    <source>
        <dbReference type="PROSITE" id="PS50089"/>
    </source>
</evidence>
<feature type="compositionally biased region" description="Acidic residues" evidence="13">
    <location>
        <begin position="80"/>
        <end position="117"/>
    </location>
</feature>
<name>A0A1V9YDK5_ACHHY</name>
<evidence type="ECO:0000256" key="7">
    <source>
        <dbReference type="ARBA" id="ARBA00022771"/>
    </source>
</evidence>
<keyword evidence="6" id="KW-0479">Metal-binding</keyword>
<evidence type="ECO:0000256" key="3">
    <source>
        <dbReference type="ARBA" id="ARBA00012483"/>
    </source>
</evidence>
<comment type="caution">
    <text evidence="15">The sequence shown here is derived from an EMBL/GenBank/DDBJ whole genome shotgun (WGS) entry which is preliminary data.</text>
</comment>
<dbReference type="GO" id="GO:0008270">
    <property type="term" value="F:zinc ion binding"/>
    <property type="evidence" value="ECO:0007669"/>
    <property type="project" value="UniProtKB-KW"/>
</dbReference>
<dbReference type="Proteomes" id="UP000243579">
    <property type="component" value="Unassembled WGS sequence"/>
</dbReference>
<dbReference type="GO" id="GO:0016567">
    <property type="term" value="P:protein ubiquitination"/>
    <property type="evidence" value="ECO:0007669"/>
    <property type="project" value="TreeGrafter"/>
</dbReference>
<feature type="compositionally biased region" description="Pro residues" evidence="13">
    <location>
        <begin position="291"/>
        <end position="310"/>
    </location>
</feature>
<dbReference type="GO" id="GO:0016020">
    <property type="term" value="C:membrane"/>
    <property type="evidence" value="ECO:0007669"/>
    <property type="project" value="UniProtKB-SubCell"/>
</dbReference>
<keyword evidence="9" id="KW-0862">Zinc</keyword>
<sequence length="432" mass="47731">MTPRTAAGEAATAEVDRLKAQVKKMAREAAVAKHNLRDLEQRLRTKTAEVALWKRRCLERREQRTEPRVAARRRSAHDPDDWESNDDDESEAGNNDDDSERSDYGIDVDDDDIEILDEEKAPCTPPLRRSTRRAGVEASLPSVIDLTVTSPPQRPTRRLEPQVAPDARVLTPAGASVTPSTPDPVPVSGRPSKRRAAAAVTPHPPKRRRGHFRGGVIKPYTPRNSEPKTAAANKKLPGYKRACTPTRTGLRKDGPVEPIELPLATSRRATRPAPQAATPASTRSAAAAIFTPPPMARPTRPPPRARMPPPETLLSAEETQRRQAARESLLQQLHDLMQRFGNGHDTPQTPATLWTSRAPQVLACLPTQSWPRDPCVAHSCIVCQEEYARGDFVVTLPCAHLFHHACAKPWILENNECPLCKIPIHDASRDAE</sequence>
<evidence type="ECO:0000256" key="9">
    <source>
        <dbReference type="ARBA" id="ARBA00022833"/>
    </source>
</evidence>
<feature type="region of interest" description="Disordered" evidence="13">
    <location>
        <begin position="55"/>
        <end position="136"/>
    </location>
</feature>
<evidence type="ECO:0000256" key="10">
    <source>
        <dbReference type="ARBA" id="ARBA00022989"/>
    </source>
</evidence>
<dbReference type="InterPro" id="IPR013083">
    <property type="entry name" value="Znf_RING/FYVE/PHD"/>
</dbReference>
<evidence type="ECO:0000256" key="6">
    <source>
        <dbReference type="ARBA" id="ARBA00022723"/>
    </source>
</evidence>
<feature type="compositionally biased region" description="Low complexity" evidence="13">
    <location>
        <begin position="268"/>
        <end position="288"/>
    </location>
</feature>
<keyword evidence="4" id="KW-0808">Transferase</keyword>
<dbReference type="GO" id="GO:0006511">
    <property type="term" value="P:ubiquitin-dependent protein catabolic process"/>
    <property type="evidence" value="ECO:0007669"/>
    <property type="project" value="TreeGrafter"/>
</dbReference>
<dbReference type="GO" id="GO:0061630">
    <property type="term" value="F:ubiquitin protein ligase activity"/>
    <property type="evidence" value="ECO:0007669"/>
    <property type="project" value="UniProtKB-EC"/>
</dbReference>
<evidence type="ECO:0000256" key="11">
    <source>
        <dbReference type="ARBA" id="ARBA00023136"/>
    </source>
</evidence>
<dbReference type="Gene3D" id="3.30.40.10">
    <property type="entry name" value="Zinc/RING finger domain, C3HC4 (zinc finger)"/>
    <property type="match status" value="1"/>
</dbReference>
<proteinExistence type="predicted"/>
<accession>A0A1V9YDK5</accession>
<dbReference type="STRING" id="1202772.A0A1V9YDK5"/>
<gene>
    <name evidence="15" type="ORF">ACHHYP_14290</name>
</gene>
<feature type="region of interest" description="Disordered" evidence="13">
    <location>
        <begin position="171"/>
        <end position="234"/>
    </location>
</feature>
<feature type="domain" description="RING-type" evidence="14">
    <location>
        <begin position="380"/>
        <end position="421"/>
    </location>
</feature>
<dbReference type="OrthoDB" id="8062037at2759"/>
<evidence type="ECO:0000256" key="2">
    <source>
        <dbReference type="ARBA" id="ARBA00004141"/>
    </source>
</evidence>
<evidence type="ECO:0000256" key="1">
    <source>
        <dbReference type="ARBA" id="ARBA00000900"/>
    </source>
</evidence>